<dbReference type="SUPFAM" id="SSF51735">
    <property type="entry name" value="NAD(P)-binding Rossmann-fold domains"/>
    <property type="match status" value="1"/>
</dbReference>
<reference evidence="3" key="2">
    <citation type="submission" date="2020-02" db="EMBL/GenBank/DDBJ databases">
        <authorList>
            <person name="Gilchrist C.L.M."/>
            <person name="Chooi Y.-H."/>
        </authorList>
    </citation>
    <scope>NUCLEOTIDE SEQUENCE</scope>
    <source>
        <strain evidence="3">MST-FP2251</strain>
    </source>
</reference>
<name>A0AAD4CE30_ASPNN</name>
<gene>
    <name evidence="3" type="ORF">FE257_001313</name>
</gene>
<protein>
    <recommendedName>
        <fullName evidence="2">NAD(P)-binding domain-containing protein</fullName>
    </recommendedName>
</protein>
<feature type="compositionally biased region" description="Polar residues" evidence="1">
    <location>
        <begin position="1"/>
        <end position="10"/>
    </location>
</feature>
<comment type="caution">
    <text evidence="3">The sequence shown here is derived from an EMBL/GenBank/DDBJ whole genome shotgun (WGS) entry which is preliminary data.</text>
</comment>
<feature type="domain" description="NAD(P)-binding" evidence="2">
    <location>
        <begin position="30"/>
        <end position="334"/>
    </location>
</feature>
<dbReference type="PANTHER" id="PTHR43000">
    <property type="entry name" value="DTDP-D-GLUCOSE 4,6-DEHYDRATASE-RELATED"/>
    <property type="match status" value="1"/>
</dbReference>
<accession>A0AAD4CE30</accession>
<feature type="region of interest" description="Disordered" evidence="1">
    <location>
        <begin position="1"/>
        <end position="21"/>
    </location>
</feature>
<evidence type="ECO:0000313" key="4">
    <source>
        <dbReference type="Proteomes" id="UP001194746"/>
    </source>
</evidence>
<sequence length="353" mass="40065">MNEHTTNQHSDTGEVMNGSTSTHPDVKNVLITGGAGFIGSWMCRHLISRYDYNVICLDKLSSVSSLNNIKTIQDHPKFHFVQGNLHDEKRLVQLMHDYDVDEVIHFAAESSVQKSFSDPDAFLDMNVNGTYHLLEAMRTYGKIARFVHASTDEVYGETRGVSVDENTRMNPTNPYAASKAAAEMFIMAYQKSFRIPAMIMRCNNIYGPCQFPEKLIPKFALLVKDGEKLTIQGDGSRTRNFVYVEDVVEAYDTVLHNGVPGGVYNLSSVDEVSIRQVASRVLKEFGLDGEHNFDSFVISMQDRPFNDNDYVVKGDRLRALGWSQQVFFPEGLSRTVDWYRTNGDSWWKQELEN</sequence>
<dbReference type="InterPro" id="IPR016040">
    <property type="entry name" value="NAD(P)-bd_dom"/>
</dbReference>
<organism evidence="3 4">
    <name type="scientific">Aspergillus nanangensis</name>
    <dbReference type="NCBI Taxonomy" id="2582783"/>
    <lineage>
        <taxon>Eukaryota</taxon>
        <taxon>Fungi</taxon>
        <taxon>Dikarya</taxon>
        <taxon>Ascomycota</taxon>
        <taxon>Pezizomycotina</taxon>
        <taxon>Eurotiomycetes</taxon>
        <taxon>Eurotiomycetidae</taxon>
        <taxon>Eurotiales</taxon>
        <taxon>Aspergillaceae</taxon>
        <taxon>Aspergillus</taxon>
        <taxon>Aspergillus subgen. Circumdati</taxon>
    </lineage>
</organism>
<dbReference type="Proteomes" id="UP001194746">
    <property type="component" value="Unassembled WGS sequence"/>
</dbReference>
<reference evidence="3" key="1">
    <citation type="journal article" date="2019" name="Beilstein J. Org. Chem.">
        <title>Nanangenines: drimane sesquiterpenoids as the dominant metabolite cohort of a novel Australian fungus, Aspergillus nanangensis.</title>
        <authorList>
            <person name="Lacey H.J."/>
            <person name="Gilchrist C.L.M."/>
            <person name="Crombie A."/>
            <person name="Kalaitzis J.A."/>
            <person name="Vuong D."/>
            <person name="Rutledge P.J."/>
            <person name="Turner P."/>
            <person name="Pitt J.I."/>
            <person name="Lacey E."/>
            <person name="Chooi Y.H."/>
            <person name="Piggott A.M."/>
        </authorList>
    </citation>
    <scope>NUCLEOTIDE SEQUENCE</scope>
    <source>
        <strain evidence="3">MST-FP2251</strain>
    </source>
</reference>
<dbReference type="AlphaFoldDB" id="A0AAD4CE30"/>
<keyword evidence="4" id="KW-1185">Reference proteome</keyword>
<dbReference type="InterPro" id="IPR036291">
    <property type="entry name" value="NAD(P)-bd_dom_sf"/>
</dbReference>
<proteinExistence type="predicted"/>
<dbReference type="FunFam" id="3.40.50.720:FF:000304">
    <property type="entry name" value="UDP-glucose 4,6-dehydratase"/>
    <property type="match status" value="1"/>
</dbReference>
<dbReference type="EMBL" id="VCAU01000113">
    <property type="protein sequence ID" value="KAF9884751.1"/>
    <property type="molecule type" value="Genomic_DNA"/>
</dbReference>
<dbReference type="Gene3D" id="3.90.25.10">
    <property type="entry name" value="UDP-galactose 4-epimerase, domain 1"/>
    <property type="match status" value="1"/>
</dbReference>
<dbReference type="Pfam" id="PF16363">
    <property type="entry name" value="GDP_Man_Dehyd"/>
    <property type="match status" value="1"/>
</dbReference>
<dbReference type="Gene3D" id="3.40.50.720">
    <property type="entry name" value="NAD(P)-binding Rossmann-like Domain"/>
    <property type="match status" value="1"/>
</dbReference>
<dbReference type="GO" id="GO:0009225">
    <property type="term" value="P:nucleotide-sugar metabolic process"/>
    <property type="evidence" value="ECO:0007669"/>
    <property type="project" value="UniProtKB-ARBA"/>
</dbReference>
<evidence type="ECO:0000256" key="1">
    <source>
        <dbReference type="SAM" id="MobiDB-lite"/>
    </source>
</evidence>
<evidence type="ECO:0000313" key="3">
    <source>
        <dbReference type="EMBL" id="KAF9884751.1"/>
    </source>
</evidence>
<evidence type="ECO:0000259" key="2">
    <source>
        <dbReference type="Pfam" id="PF16363"/>
    </source>
</evidence>